<reference evidence="1" key="1">
    <citation type="journal article" date="2019" name="PLoS Negl. Trop. Dis.">
        <title>Revisiting the worldwide diversity of Leptospira species in the environment.</title>
        <authorList>
            <person name="Vincent A.T."/>
            <person name="Schiettekatte O."/>
            <person name="Bourhy P."/>
            <person name="Veyrier F.J."/>
            <person name="Picardeau M."/>
        </authorList>
    </citation>
    <scope>NUCLEOTIDE SEQUENCE [LARGE SCALE GENOMIC DNA]</scope>
    <source>
        <strain evidence="1">201800299</strain>
    </source>
</reference>
<dbReference type="RefSeq" id="WP_135590130.1">
    <property type="nucleotide sequence ID" value="NZ_RQEZ01000012.1"/>
</dbReference>
<organism evidence="1 2">
    <name type="scientific">Leptospira gomenensis</name>
    <dbReference type="NCBI Taxonomy" id="2484974"/>
    <lineage>
        <taxon>Bacteria</taxon>
        <taxon>Pseudomonadati</taxon>
        <taxon>Spirochaetota</taxon>
        <taxon>Spirochaetia</taxon>
        <taxon>Leptospirales</taxon>
        <taxon>Leptospiraceae</taxon>
        <taxon>Leptospira</taxon>
    </lineage>
</organism>
<dbReference type="Proteomes" id="UP000298277">
    <property type="component" value="Unassembled WGS sequence"/>
</dbReference>
<keyword evidence="1" id="KW-0449">Lipoprotein</keyword>
<dbReference type="SUPFAM" id="SSF48403">
    <property type="entry name" value="Ankyrin repeat"/>
    <property type="match status" value="1"/>
</dbReference>
<dbReference type="EMBL" id="RQFA01000026">
    <property type="protein sequence ID" value="TGK35901.1"/>
    <property type="molecule type" value="Genomic_DNA"/>
</dbReference>
<dbReference type="SMART" id="SM00248">
    <property type="entry name" value="ANK"/>
    <property type="match status" value="2"/>
</dbReference>
<dbReference type="InterPro" id="IPR010780">
    <property type="entry name" value="DUF1375"/>
</dbReference>
<keyword evidence="2" id="KW-1185">Reference proteome</keyword>
<proteinExistence type="predicted"/>
<evidence type="ECO:0000313" key="2">
    <source>
        <dbReference type="Proteomes" id="UP000298277"/>
    </source>
</evidence>
<dbReference type="AlphaFoldDB" id="A0A5F1YD30"/>
<gene>
    <name evidence="1" type="ORF">EHQ17_04760</name>
</gene>
<accession>A0A5F1YD30</accession>
<dbReference type="InterPro" id="IPR036770">
    <property type="entry name" value="Ankyrin_rpt-contain_sf"/>
</dbReference>
<dbReference type="Pfam" id="PF07119">
    <property type="entry name" value="DUF1375"/>
    <property type="match status" value="1"/>
</dbReference>
<comment type="caution">
    <text evidence="1">The sequence shown here is derived from an EMBL/GenBank/DDBJ whole genome shotgun (WGS) entry which is preliminary data.</text>
</comment>
<sequence>MIRKIIILSLIFSYLNCSTTSMLIESVKKKKDYRPYEGTMIDIFLIALGPFGVFYGKNTTLPFISGVIDLPFSFVLDTILLPGTIPYYIYVKSGKPWSEEWYHQKHGVSLKSFRDRNPSYDTLKLIVAENDFGALQEFIKSNDVVALEKKIRVLQEDNLLPYEHRDQGPYYPEIGIMDYMAAFFSKGEPYNYRKRSNPISLSDRLEFAYLLYEEFRKDPILEKRYYDTVWKSCFSSGTLIENRKVLKKMLQEFSEKKEISDLFISMAREYSEQRYKHYEDPFDDPYYFFDKGKIQKISEHWYNRIELLEDLDTYLKNNPKLQKEWRRTAWSSAISSGVIAYNPVLLDKAFREFPKEAARSVLNIFLTADKAKNNQSINIITRNLVNAEKFRLGELHESKIENILRYPNLLEKLLQNGWDPNSIFKRAERKFSEKIGGPEFKVQDETSLLMLSARNASIPIATVQILLKYGAKPDLKVKEFDHKKNEYLLVSPEEDIRQKLERGYSYDLIDFPKDGPLQTFYRKYPIYSVLKSFAEDLNVSAFKKTLSDIDLIPMEKEIHRLQKEYIVPTEIPRVNRNGSDKTSISGEVSSSAKVYFKYKEPQECYPGGKYSEAIEIQRIFYKAIETDKDLKHSFLDQLGKKGSYWEDPIFSEQFSKLLLNDKINWSGFELESLVQHTEALEFLMSHDSNMETELKHKLAAVSLFCQNSKSANSVLKYFVQQDYRDFPKEYINFLLYDSKILELFLKNGMNPNATGKRTYFVPSGCPLLLTALVSPNSWDGREKLIQMLLKYGANPNLPTITILHEKKKNVSVYPLQVVVGTDRIANRLRKILKTAGADETLLPIDFEKTDFPGFGCQ</sequence>
<name>A0A5F1YD30_9LEPT</name>
<evidence type="ECO:0000313" key="1">
    <source>
        <dbReference type="EMBL" id="TGK35901.1"/>
    </source>
</evidence>
<dbReference type="Gene3D" id="1.25.40.20">
    <property type="entry name" value="Ankyrin repeat-containing domain"/>
    <property type="match status" value="1"/>
</dbReference>
<dbReference type="OrthoDB" id="344592at2"/>
<dbReference type="InterPro" id="IPR002110">
    <property type="entry name" value="Ankyrin_rpt"/>
</dbReference>
<protein>
    <submittedName>
        <fullName evidence="1">YceK/YidQ family lipoprotein</fullName>
    </submittedName>
</protein>